<dbReference type="InterPro" id="IPR029058">
    <property type="entry name" value="AB_hydrolase_fold"/>
</dbReference>
<sequence>MTHKAGDNFVSNLTAEGRTVVPLSFCEGVCSAKSLLTQVPEAVKAVHEVVGNNSVFGNGYIFVGHSLGSLIARAVIEEMDDHNVKRFISLAGLQNGQFTGPDTEVSPASGELLKVLVPQTVFNYSVFKAEDYHGKMQKDLVLFTIENPDVQNLYSHFNVNRWPQFGSFSTSNFFLPVYNNVNHCLPGNDQCINDQHRRKANFLKLEEAHFFASPADTIIKPWQNSIFGRYSEVGTIEEIETHFMNLTIVNMNATLEYTSDTFGLKTLDERGGLFIHEVPNVSHLCWVQDEDSCAWASVYDQHVYLTLV</sequence>
<comment type="caution">
    <text evidence="2">The sequence shown here is derived from an EMBL/GenBank/DDBJ whole genome shotgun (WGS) entry which is preliminary data.</text>
</comment>
<evidence type="ECO:0000313" key="2">
    <source>
        <dbReference type="EMBL" id="POM81444.1"/>
    </source>
</evidence>
<dbReference type="EMBL" id="NCKW01000081">
    <property type="protein sequence ID" value="POM81444.1"/>
    <property type="molecule type" value="Genomic_DNA"/>
</dbReference>
<keyword evidence="3" id="KW-1185">Reference proteome</keyword>
<dbReference type="SUPFAM" id="SSF53474">
    <property type="entry name" value="alpha/beta-Hydrolases"/>
    <property type="match status" value="1"/>
</dbReference>
<organism evidence="2 3">
    <name type="scientific">Phytophthora palmivora</name>
    <dbReference type="NCBI Taxonomy" id="4796"/>
    <lineage>
        <taxon>Eukaryota</taxon>
        <taxon>Sar</taxon>
        <taxon>Stramenopiles</taxon>
        <taxon>Oomycota</taxon>
        <taxon>Peronosporomycetes</taxon>
        <taxon>Peronosporales</taxon>
        <taxon>Peronosporaceae</taxon>
        <taxon>Phytophthora</taxon>
    </lineage>
</organism>
<evidence type="ECO:0000313" key="3">
    <source>
        <dbReference type="Proteomes" id="UP000237271"/>
    </source>
</evidence>
<gene>
    <name evidence="2" type="ORF">PHPALM_590</name>
</gene>
<proteinExistence type="predicted"/>
<dbReference type="Pfam" id="PF02089">
    <property type="entry name" value="Palm_thioest"/>
    <property type="match status" value="1"/>
</dbReference>
<dbReference type="PANTHER" id="PTHR11247">
    <property type="entry name" value="PALMITOYL-PROTEIN THIOESTERASE/DOLICHYLDIPHOSPHATASE 1"/>
    <property type="match status" value="1"/>
</dbReference>
<dbReference type="OrthoDB" id="155976at2759"/>
<dbReference type="Gene3D" id="3.40.50.1820">
    <property type="entry name" value="alpha/beta hydrolase"/>
    <property type="match status" value="1"/>
</dbReference>
<accession>A0A2P4YUH4</accession>
<dbReference type="GO" id="GO:0016790">
    <property type="term" value="F:thiolester hydrolase activity"/>
    <property type="evidence" value="ECO:0007669"/>
    <property type="project" value="TreeGrafter"/>
</dbReference>
<dbReference type="Proteomes" id="UP000237271">
    <property type="component" value="Unassembled WGS sequence"/>
</dbReference>
<dbReference type="GO" id="GO:0005764">
    <property type="term" value="C:lysosome"/>
    <property type="evidence" value="ECO:0007669"/>
    <property type="project" value="TreeGrafter"/>
</dbReference>
<evidence type="ECO:0000256" key="1">
    <source>
        <dbReference type="ARBA" id="ARBA00022801"/>
    </source>
</evidence>
<reference evidence="2 3" key="1">
    <citation type="journal article" date="2017" name="Genome Biol. Evol.">
        <title>Phytophthora megakarya and P. palmivora, closely related causal agents of cacao black pod rot, underwent increases in genome sizes and gene numbers by different mechanisms.</title>
        <authorList>
            <person name="Ali S.S."/>
            <person name="Shao J."/>
            <person name="Lary D.J."/>
            <person name="Kronmiller B."/>
            <person name="Shen D."/>
            <person name="Strem M.D."/>
            <person name="Amoako-Attah I."/>
            <person name="Akrofi A.Y."/>
            <person name="Begoude B.A."/>
            <person name="Ten Hoopen G.M."/>
            <person name="Coulibaly K."/>
            <person name="Kebe B.I."/>
            <person name="Melnick R.L."/>
            <person name="Guiltinan M.J."/>
            <person name="Tyler B.M."/>
            <person name="Meinhardt L.W."/>
            <person name="Bailey B.A."/>
        </authorList>
    </citation>
    <scope>NUCLEOTIDE SEQUENCE [LARGE SCALE GENOMIC DNA]</scope>
    <source>
        <strain evidence="3">sbr112.9</strain>
    </source>
</reference>
<name>A0A2P4YUH4_9STRA</name>
<dbReference type="FunFam" id="3.40.50.1820:FF:000215">
    <property type="entry name" value="Lysosomal thioesterase PPT2-B"/>
    <property type="match status" value="1"/>
</dbReference>
<dbReference type="AlphaFoldDB" id="A0A2P4YUH4"/>
<keyword evidence="1" id="KW-0378">Hydrolase</keyword>
<protein>
    <submittedName>
        <fullName evidence="2">Uncharacterized protein</fullName>
    </submittedName>
</protein>
<dbReference type="PANTHER" id="PTHR11247:SF8">
    <property type="entry name" value="PALMITOYL-PROTEIN THIOESTERASE 1"/>
    <property type="match status" value="1"/>
</dbReference>